<comment type="caution">
    <text evidence="1">The sequence shown here is derived from an EMBL/GenBank/DDBJ whole genome shotgun (WGS) entry which is preliminary data.</text>
</comment>
<proteinExistence type="predicted"/>
<name>A0ACB9HYN1_9ASTR</name>
<reference evidence="1 2" key="2">
    <citation type="journal article" date="2022" name="Mol. Ecol. Resour.">
        <title>The genomes of chicory, endive, great burdock and yacon provide insights into Asteraceae paleo-polyploidization history and plant inulin production.</title>
        <authorList>
            <person name="Fan W."/>
            <person name="Wang S."/>
            <person name="Wang H."/>
            <person name="Wang A."/>
            <person name="Jiang F."/>
            <person name="Liu H."/>
            <person name="Zhao H."/>
            <person name="Xu D."/>
            <person name="Zhang Y."/>
        </authorList>
    </citation>
    <scope>NUCLEOTIDE SEQUENCE [LARGE SCALE GENOMIC DNA]</scope>
    <source>
        <strain evidence="2">cv. Yunnan</strain>
        <tissue evidence="1">Leaves</tissue>
    </source>
</reference>
<evidence type="ECO:0000313" key="2">
    <source>
        <dbReference type="Proteomes" id="UP001056120"/>
    </source>
</evidence>
<accession>A0ACB9HYN1</accession>
<organism evidence="1 2">
    <name type="scientific">Smallanthus sonchifolius</name>
    <dbReference type="NCBI Taxonomy" id="185202"/>
    <lineage>
        <taxon>Eukaryota</taxon>
        <taxon>Viridiplantae</taxon>
        <taxon>Streptophyta</taxon>
        <taxon>Embryophyta</taxon>
        <taxon>Tracheophyta</taxon>
        <taxon>Spermatophyta</taxon>
        <taxon>Magnoliopsida</taxon>
        <taxon>eudicotyledons</taxon>
        <taxon>Gunneridae</taxon>
        <taxon>Pentapetalae</taxon>
        <taxon>asterids</taxon>
        <taxon>campanulids</taxon>
        <taxon>Asterales</taxon>
        <taxon>Asteraceae</taxon>
        <taxon>Asteroideae</taxon>
        <taxon>Heliantheae alliance</taxon>
        <taxon>Millerieae</taxon>
        <taxon>Smallanthus</taxon>
    </lineage>
</organism>
<sequence length="107" mass="11451">MNLFLHSFSGQGVALKAEEEAPNAVKSCAALLDTPVEDAPLDKAVSASAFPTPSFYPQLYSEGEGQTLLVYGNSVLTMSDSRGNYKQGILAGRKGGSRTQRKTLLKR</sequence>
<dbReference type="Proteomes" id="UP001056120">
    <property type="component" value="Linkage Group LG10"/>
</dbReference>
<evidence type="ECO:0000313" key="1">
    <source>
        <dbReference type="EMBL" id="KAI3800336.1"/>
    </source>
</evidence>
<protein>
    <submittedName>
        <fullName evidence="1">Uncharacterized protein</fullName>
    </submittedName>
</protein>
<reference evidence="2" key="1">
    <citation type="journal article" date="2022" name="Mol. Ecol. Resour.">
        <title>The genomes of chicory, endive, great burdock and yacon provide insights into Asteraceae palaeo-polyploidization history and plant inulin production.</title>
        <authorList>
            <person name="Fan W."/>
            <person name="Wang S."/>
            <person name="Wang H."/>
            <person name="Wang A."/>
            <person name="Jiang F."/>
            <person name="Liu H."/>
            <person name="Zhao H."/>
            <person name="Xu D."/>
            <person name="Zhang Y."/>
        </authorList>
    </citation>
    <scope>NUCLEOTIDE SEQUENCE [LARGE SCALE GENOMIC DNA]</scope>
    <source>
        <strain evidence="2">cv. Yunnan</strain>
    </source>
</reference>
<dbReference type="EMBL" id="CM042027">
    <property type="protein sequence ID" value="KAI3800336.1"/>
    <property type="molecule type" value="Genomic_DNA"/>
</dbReference>
<gene>
    <name evidence="1" type="ORF">L1987_28426</name>
</gene>
<keyword evidence="2" id="KW-1185">Reference proteome</keyword>